<evidence type="ECO:0000256" key="1">
    <source>
        <dbReference type="SAM" id="Phobius"/>
    </source>
</evidence>
<dbReference type="RefSeq" id="WP_197646740.1">
    <property type="nucleotide sequence ID" value="NZ_JAEACP010000020.1"/>
</dbReference>
<sequence length="126" mass="12961">MSPSARWTRPVAIAAGIFGLMTIVSGGLVLFGPPQAQAAAGHVVRFVVVFNFAAGFAYLAGAWALFVRQPAARGIALAIGLATLAVFAAFIVTALSGTPVEPRTALALPFRAAIWLAIAWLAGRAT</sequence>
<keyword evidence="1" id="KW-1133">Transmembrane helix</keyword>
<organism evidence="2 3">
    <name type="scientific">Tabrizicola soli</name>
    <dbReference type="NCBI Taxonomy" id="2185115"/>
    <lineage>
        <taxon>Bacteria</taxon>
        <taxon>Pseudomonadati</taxon>
        <taxon>Pseudomonadota</taxon>
        <taxon>Alphaproteobacteria</taxon>
        <taxon>Rhodobacterales</taxon>
        <taxon>Paracoccaceae</taxon>
        <taxon>Tabrizicola</taxon>
    </lineage>
</organism>
<dbReference type="Proteomes" id="UP001595445">
    <property type="component" value="Unassembled WGS sequence"/>
</dbReference>
<feature type="transmembrane region" description="Helical" evidence="1">
    <location>
        <begin position="74"/>
        <end position="94"/>
    </location>
</feature>
<feature type="transmembrane region" description="Helical" evidence="1">
    <location>
        <begin position="106"/>
        <end position="123"/>
    </location>
</feature>
<keyword evidence="1" id="KW-0812">Transmembrane</keyword>
<feature type="transmembrane region" description="Helical" evidence="1">
    <location>
        <begin position="12"/>
        <end position="31"/>
    </location>
</feature>
<feature type="transmembrane region" description="Helical" evidence="1">
    <location>
        <begin position="43"/>
        <end position="67"/>
    </location>
</feature>
<dbReference type="EMBL" id="JBHRSM010000016">
    <property type="protein sequence ID" value="MFC3086322.1"/>
    <property type="molecule type" value="Genomic_DNA"/>
</dbReference>
<name>A0ABV7DV08_9RHOB</name>
<accession>A0ABV7DV08</accession>
<evidence type="ECO:0008006" key="4">
    <source>
        <dbReference type="Google" id="ProtNLM"/>
    </source>
</evidence>
<keyword evidence="1" id="KW-0472">Membrane</keyword>
<evidence type="ECO:0000313" key="2">
    <source>
        <dbReference type="EMBL" id="MFC3086322.1"/>
    </source>
</evidence>
<reference evidence="3" key="1">
    <citation type="journal article" date="2019" name="Int. J. Syst. Evol. Microbiol.">
        <title>The Global Catalogue of Microorganisms (GCM) 10K type strain sequencing project: providing services to taxonomists for standard genome sequencing and annotation.</title>
        <authorList>
            <consortium name="The Broad Institute Genomics Platform"/>
            <consortium name="The Broad Institute Genome Sequencing Center for Infectious Disease"/>
            <person name="Wu L."/>
            <person name="Ma J."/>
        </authorList>
    </citation>
    <scope>NUCLEOTIDE SEQUENCE [LARGE SCALE GENOMIC DNA]</scope>
    <source>
        <strain evidence="3">KCTC 62102</strain>
    </source>
</reference>
<evidence type="ECO:0000313" key="3">
    <source>
        <dbReference type="Proteomes" id="UP001595445"/>
    </source>
</evidence>
<keyword evidence="3" id="KW-1185">Reference proteome</keyword>
<proteinExistence type="predicted"/>
<gene>
    <name evidence="2" type="ORF">ACFOD6_09725</name>
</gene>
<comment type="caution">
    <text evidence="2">The sequence shown here is derived from an EMBL/GenBank/DDBJ whole genome shotgun (WGS) entry which is preliminary data.</text>
</comment>
<protein>
    <recommendedName>
        <fullName evidence="4">DUF423 domain-containing protein</fullName>
    </recommendedName>
</protein>